<dbReference type="EMBL" id="CM017875">
    <property type="protein sequence ID" value="KAG1337936.1"/>
    <property type="molecule type" value="Genomic_DNA"/>
</dbReference>
<feature type="region of interest" description="Disordered" evidence="1">
    <location>
        <begin position="127"/>
        <end position="161"/>
    </location>
</feature>
<dbReference type="Proteomes" id="UP000797356">
    <property type="component" value="Chromosome 4"/>
</dbReference>
<keyword evidence="3" id="KW-1185">Reference proteome</keyword>
<dbReference type="AlphaFoldDB" id="A0A8K0I4X3"/>
<sequence length="161" mass="17548">MSQAPSKPNSYTQKSRKRSDKQVELISPADSSRYLLNDAPYFDVLPDLEEPLPPLLPPEPARPQTSKGDDPRLPFSRRDDSAVLRPSSLKAFDSAFVRPSSFKGDDSAALKPSSFKGDGSAVFRLSSFRGDDSDASRSSAFEEDDDSAVVRPSPTGPKDQV</sequence>
<accession>A0A8K0I4X3</accession>
<evidence type="ECO:0000313" key="2">
    <source>
        <dbReference type="EMBL" id="KAG1337936.1"/>
    </source>
</evidence>
<protein>
    <submittedName>
        <fullName evidence="2">Uncharacterized protein</fullName>
    </submittedName>
</protein>
<feature type="compositionally biased region" description="Basic and acidic residues" evidence="1">
    <location>
        <begin position="67"/>
        <end position="81"/>
    </location>
</feature>
<name>A0A8K0I4X3_COCNU</name>
<feature type="compositionally biased region" description="Polar residues" evidence="1">
    <location>
        <begin position="1"/>
        <end position="13"/>
    </location>
</feature>
<reference evidence="2" key="1">
    <citation type="journal article" date="2017" name="Gigascience">
        <title>The genome draft of coconut (Cocos nucifera).</title>
        <authorList>
            <person name="Xiao Y."/>
            <person name="Xu P."/>
            <person name="Fan H."/>
            <person name="Baudouin L."/>
            <person name="Xia W."/>
            <person name="Bocs S."/>
            <person name="Xu J."/>
            <person name="Li Q."/>
            <person name="Guo A."/>
            <person name="Zhou L."/>
            <person name="Li J."/>
            <person name="Wu Y."/>
            <person name="Ma Z."/>
            <person name="Armero A."/>
            <person name="Issali A.E."/>
            <person name="Liu N."/>
            <person name="Peng M."/>
            <person name="Yang Y."/>
        </authorList>
    </citation>
    <scope>NUCLEOTIDE SEQUENCE</scope>
    <source>
        <tissue evidence="2">Spear leaf of Hainan Tall coconut</tissue>
    </source>
</reference>
<evidence type="ECO:0000256" key="1">
    <source>
        <dbReference type="SAM" id="MobiDB-lite"/>
    </source>
</evidence>
<feature type="region of interest" description="Disordered" evidence="1">
    <location>
        <begin position="1"/>
        <end position="29"/>
    </location>
</feature>
<organism evidence="2 3">
    <name type="scientific">Cocos nucifera</name>
    <name type="common">Coconut palm</name>
    <dbReference type="NCBI Taxonomy" id="13894"/>
    <lineage>
        <taxon>Eukaryota</taxon>
        <taxon>Viridiplantae</taxon>
        <taxon>Streptophyta</taxon>
        <taxon>Embryophyta</taxon>
        <taxon>Tracheophyta</taxon>
        <taxon>Spermatophyta</taxon>
        <taxon>Magnoliopsida</taxon>
        <taxon>Liliopsida</taxon>
        <taxon>Arecaceae</taxon>
        <taxon>Arecoideae</taxon>
        <taxon>Cocoseae</taxon>
        <taxon>Attaleinae</taxon>
        <taxon>Cocos</taxon>
    </lineage>
</organism>
<proteinExistence type="predicted"/>
<reference evidence="2" key="2">
    <citation type="submission" date="2019-07" db="EMBL/GenBank/DDBJ databases">
        <authorList>
            <person name="Yang Y."/>
            <person name="Bocs S."/>
            <person name="Baudouin L."/>
        </authorList>
    </citation>
    <scope>NUCLEOTIDE SEQUENCE</scope>
    <source>
        <tissue evidence="2">Spear leaf of Hainan Tall coconut</tissue>
    </source>
</reference>
<comment type="caution">
    <text evidence="2">The sequence shown here is derived from an EMBL/GenBank/DDBJ whole genome shotgun (WGS) entry which is preliminary data.</text>
</comment>
<feature type="compositionally biased region" description="Pro residues" evidence="1">
    <location>
        <begin position="51"/>
        <end position="61"/>
    </location>
</feature>
<feature type="region of interest" description="Disordered" evidence="1">
    <location>
        <begin position="46"/>
        <end position="81"/>
    </location>
</feature>
<gene>
    <name evidence="2" type="ORF">COCNU_04G002420</name>
</gene>
<evidence type="ECO:0000313" key="3">
    <source>
        <dbReference type="Proteomes" id="UP000797356"/>
    </source>
</evidence>